<sequence length="489" mass="55405">MITRDVVHEVLHVAQPDVQLAACNAFLQILQEEKVPLQNYTQTFLKSILTSIDNRDPDVANAWLDTLLDVIDLLPKDVIKKDIMSLAVSKGQLSQSVQSRLACCRILGKIATKFDPFIIKKDILPIVQALCQDVDYEVRGCMCRQLDSVARGLGLEQTKSAILPELVELTNDEESYVRLAGLETVVSILSLLDDETCTETIVPLVCKFCQQALSNEDYTLPAVAKQLVNFTEEQKHWFIDYYNKLCKYGAKESAKQKEEDEQSPPKPVIPFCVFPCDMLEEEDKTVETRKNAGYNFPAMVMFAGVRHFKSTLFSSLHSLCSDFHYSVRKTVASGFHEVAKLLTSHASILIPEFITLLQDDSTEVLHGLVEHLPDTLEVLIKSVNQCNSENKAQVHNDLIAAILYTEGVIFASNNWRLQEELMKQLSHITKCFSSEQIFHNFMPLLFRKLLTAKALPVRLATGRTIIILMRKNRKLEQRDEICERLVEGK</sequence>
<dbReference type="Gene3D" id="1.25.10.10">
    <property type="entry name" value="Leucine-rich Repeat Variant"/>
    <property type="match status" value="1"/>
</dbReference>
<dbReference type="GO" id="GO:0019888">
    <property type="term" value="F:protein phosphatase regulator activity"/>
    <property type="evidence" value="ECO:0007669"/>
    <property type="project" value="TreeGrafter"/>
</dbReference>
<dbReference type="EMBL" id="JAODUP010000008">
    <property type="protein sequence ID" value="KAK2169619.1"/>
    <property type="molecule type" value="Genomic_DNA"/>
</dbReference>
<dbReference type="InterPro" id="IPR039918">
    <property type="entry name" value="PPP4R4"/>
</dbReference>
<dbReference type="PANTHER" id="PTHR21467">
    <property type="entry name" value="PROTEIN PHOSPHATASE 4 REGULATORY SUBUNIT 4 PPP4R4"/>
    <property type="match status" value="1"/>
</dbReference>
<dbReference type="InterPro" id="IPR021133">
    <property type="entry name" value="HEAT_type_2"/>
</dbReference>
<reference evidence="2" key="1">
    <citation type="journal article" date="2023" name="Mol. Biol. Evol.">
        <title>Third-Generation Sequencing Reveals the Adaptive Role of the Epigenome in Three Deep-Sea Polychaetes.</title>
        <authorList>
            <person name="Perez M."/>
            <person name="Aroh O."/>
            <person name="Sun Y."/>
            <person name="Lan Y."/>
            <person name="Juniper S.K."/>
            <person name="Young C.R."/>
            <person name="Angers B."/>
            <person name="Qian P.Y."/>
        </authorList>
    </citation>
    <scope>NUCLEOTIDE SEQUENCE</scope>
    <source>
        <strain evidence="2">P08H-3</strain>
    </source>
</reference>
<dbReference type="Proteomes" id="UP001208570">
    <property type="component" value="Unassembled WGS sequence"/>
</dbReference>
<evidence type="ECO:0000313" key="3">
    <source>
        <dbReference type="Proteomes" id="UP001208570"/>
    </source>
</evidence>
<comment type="caution">
    <text evidence="2">The sequence shown here is derived from an EMBL/GenBank/DDBJ whole genome shotgun (WGS) entry which is preliminary data.</text>
</comment>
<dbReference type="PROSITE" id="PS50077">
    <property type="entry name" value="HEAT_REPEAT"/>
    <property type="match status" value="2"/>
</dbReference>
<evidence type="ECO:0000313" key="2">
    <source>
        <dbReference type="EMBL" id="KAK2169619.1"/>
    </source>
</evidence>
<proteinExistence type="predicted"/>
<dbReference type="InterPro" id="IPR016024">
    <property type="entry name" value="ARM-type_fold"/>
</dbReference>
<dbReference type="SUPFAM" id="SSF48371">
    <property type="entry name" value="ARM repeat"/>
    <property type="match status" value="1"/>
</dbReference>
<feature type="repeat" description="HEAT" evidence="1">
    <location>
        <begin position="123"/>
        <end position="160"/>
    </location>
</feature>
<organism evidence="2 3">
    <name type="scientific">Paralvinella palmiformis</name>
    <dbReference type="NCBI Taxonomy" id="53620"/>
    <lineage>
        <taxon>Eukaryota</taxon>
        <taxon>Metazoa</taxon>
        <taxon>Spiralia</taxon>
        <taxon>Lophotrochozoa</taxon>
        <taxon>Annelida</taxon>
        <taxon>Polychaeta</taxon>
        <taxon>Sedentaria</taxon>
        <taxon>Canalipalpata</taxon>
        <taxon>Terebellida</taxon>
        <taxon>Terebelliformia</taxon>
        <taxon>Alvinellidae</taxon>
        <taxon>Paralvinella</taxon>
    </lineage>
</organism>
<feature type="repeat" description="HEAT" evidence="1">
    <location>
        <begin position="162"/>
        <end position="200"/>
    </location>
</feature>
<name>A0AAD9KEC5_9ANNE</name>
<protein>
    <submittedName>
        <fullName evidence="2">Uncharacterized protein</fullName>
    </submittedName>
</protein>
<keyword evidence="3" id="KW-1185">Reference proteome</keyword>
<dbReference type="PANTHER" id="PTHR21467:SF0">
    <property type="entry name" value="SERINE_THREONINE-PROTEIN PHOSPHATASE 4 REGULATORY SUBUNIT 4"/>
    <property type="match status" value="1"/>
</dbReference>
<gene>
    <name evidence="2" type="ORF">LSH36_8g03024</name>
</gene>
<dbReference type="AlphaFoldDB" id="A0AAD9KEC5"/>
<accession>A0AAD9KEC5</accession>
<dbReference type="GO" id="GO:0005829">
    <property type="term" value="C:cytosol"/>
    <property type="evidence" value="ECO:0007669"/>
    <property type="project" value="TreeGrafter"/>
</dbReference>
<dbReference type="InterPro" id="IPR011989">
    <property type="entry name" value="ARM-like"/>
</dbReference>
<evidence type="ECO:0000256" key="1">
    <source>
        <dbReference type="PROSITE-ProRule" id="PRU00103"/>
    </source>
</evidence>
<dbReference type="GO" id="GO:0008287">
    <property type="term" value="C:protein serine/threonine phosphatase complex"/>
    <property type="evidence" value="ECO:0007669"/>
    <property type="project" value="TreeGrafter"/>
</dbReference>